<dbReference type="STRING" id="641025.SAMN05421507_11060"/>
<dbReference type="RefSeq" id="WP_176959935.1">
    <property type="nucleotide sequence ID" value="NZ_FNIX01000010.1"/>
</dbReference>
<sequence length="53" mass="6381">MFSHHDAFAIAKYRQQDFEADAAARRLVKKTEEEVKAEPERRRLRLFVRVRHA</sequence>
<proteinExistence type="predicted"/>
<keyword evidence="2" id="KW-1185">Reference proteome</keyword>
<gene>
    <name evidence="1" type="ORF">SAMN05421507_11060</name>
</gene>
<dbReference type="AlphaFoldDB" id="A0A1H0TKJ5"/>
<name>A0A1H0TKJ5_9PSEU</name>
<accession>A0A1H0TKJ5</accession>
<reference evidence="2" key="1">
    <citation type="submission" date="2016-10" db="EMBL/GenBank/DDBJ databases">
        <authorList>
            <person name="Varghese N."/>
            <person name="Submissions S."/>
        </authorList>
    </citation>
    <scope>NUCLEOTIDE SEQUENCE [LARGE SCALE GENOMIC DNA]</scope>
    <source>
        <strain evidence="2">CGMCC 4.6609</strain>
    </source>
</reference>
<organism evidence="1 2">
    <name type="scientific">Lentzea jiangxiensis</name>
    <dbReference type="NCBI Taxonomy" id="641025"/>
    <lineage>
        <taxon>Bacteria</taxon>
        <taxon>Bacillati</taxon>
        <taxon>Actinomycetota</taxon>
        <taxon>Actinomycetes</taxon>
        <taxon>Pseudonocardiales</taxon>
        <taxon>Pseudonocardiaceae</taxon>
        <taxon>Lentzea</taxon>
    </lineage>
</organism>
<evidence type="ECO:0000313" key="2">
    <source>
        <dbReference type="Proteomes" id="UP000199691"/>
    </source>
</evidence>
<evidence type="ECO:0000313" key="1">
    <source>
        <dbReference type="EMBL" id="SDP54315.1"/>
    </source>
</evidence>
<dbReference type="Proteomes" id="UP000199691">
    <property type="component" value="Unassembled WGS sequence"/>
</dbReference>
<dbReference type="EMBL" id="FNIX01000010">
    <property type="protein sequence ID" value="SDP54315.1"/>
    <property type="molecule type" value="Genomic_DNA"/>
</dbReference>
<protein>
    <submittedName>
        <fullName evidence="1">Uncharacterized protein</fullName>
    </submittedName>
</protein>